<evidence type="ECO:0000313" key="4">
    <source>
        <dbReference type="Proteomes" id="UP000540929"/>
    </source>
</evidence>
<feature type="domain" description="Phage tail lysozyme" evidence="2">
    <location>
        <begin position="746"/>
        <end position="880"/>
    </location>
</feature>
<dbReference type="Pfam" id="PF18013">
    <property type="entry name" value="Phage_lysozyme2"/>
    <property type="match status" value="1"/>
</dbReference>
<evidence type="ECO:0000313" key="3">
    <source>
        <dbReference type="EMBL" id="NYH24695.1"/>
    </source>
</evidence>
<keyword evidence="4" id="KW-1185">Reference proteome</keyword>
<evidence type="ECO:0000256" key="1">
    <source>
        <dbReference type="SAM" id="MobiDB-lite"/>
    </source>
</evidence>
<sequence>MAEIKIGVSAGVGNVDQAIKKVTDSLNKMGQAAAAAQKMKFEPAGVKDIARDLSMINQQFKQTLALSAQLRNALKTSGQSGLPLHQIDFDKAFLNPATAQSMRNKVFRKATQGTSLDFTIFNPVNHAGEALSTAAAEAAEQKKAQRDRDNQARADARSKARDDTARLRKDRADESAKMRESESATKRAAKEDSASAMRRTRAWRGAAGSIGTAVGTAAGAAGGGIGQIIGGGISGAAGAFGGGGGIGSMLGGGVVGMITGGLAMAGQFISHGVELAGNRAGDADTLKRQMGDLGVSFSDLIAGTEKFNQGLGVSSAEFAKLELSAEAASGGLYRTADEVGRATAGGVGFARAFGMDPSQGINTLSGSQRMDSHASLNELAVKFANAIQGAQGKALPGEVAAIIQGIGSQQNRLTADAPNLDRIGNMFNSVLKSMPGMTASHAAGILGQANSATQGMMGREATANLAMRAFGGLDPIQADWLLEGGLGATVSSRLGKGSNYAGFTGGGMSGNTTVASMLMRQMRADLGIKGVTGTEQQQELLANGIKNAFGLSSMDDAVALSKMSSSDTDSLMGYIKKNHIDLNSMNPESLARLTGLSKTDSFAGVDAVYQDMRGGLTDDERDVLDKKEKAAQSGNPQDVASFKAEIGRVASGMGQSDDLGTNMRQAAKDLDDIATNIGQRIAPGITSMESWLEALAKKMLGIGGEMGPPRPDTSIPDPSATAGMGAASHPQGAGSGGLGGDMTSRAAALKSHLLSQGVPEAQTDGILGNAARESSVTANAWNPDHTMYGLYQFNGANRKAYDVWAKANKRPGMFDSSAIDQTDFMLSQIRKGGSEYGRMGAFWSAASPGVAGTAFNSGYERPASVAQENPIRFDLANRMAQIPAADQAKQAEAVAKANADAARYSASYGGNMGGLNGAGANISVVLEHTNNNIADGRIKSQKVTKTFHAPLAQGSTPRFRFSTDTAS</sequence>
<reference evidence="3 4" key="1">
    <citation type="submission" date="2020-07" db="EMBL/GenBank/DDBJ databases">
        <title>Exploring microbial biodiversity for novel pathways involved in the catabolism of aromatic compounds derived from lignin.</title>
        <authorList>
            <person name="Elkins J."/>
        </authorList>
    </citation>
    <scope>NUCLEOTIDE SEQUENCE [LARGE SCALE GENOMIC DNA]</scope>
    <source>
        <strain evidence="3 4">H2C3C</strain>
    </source>
</reference>
<organism evidence="3 4">
    <name type="scientific">Paraburkholderia bryophila</name>
    <dbReference type="NCBI Taxonomy" id="420952"/>
    <lineage>
        <taxon>Bacteria</taxon>
        <taxon>Pseudomonadati</taxon>
        <taxon>Pseudomonadota</taxon>
        <taxon>Betaproteobacteria</taxon>
        <taxon>Burkholderiales</taxon>
        <taxon>Burkholderiaceae</taxon>
        <taxon>Paraburkholderia</taxon>
    </lineage>
</organism>
<dbReference type="EMBL" id="JACCAS010000001">
    <property type="protein sequence ID" value="NYH24695.1"/>
    <property type="molecule type" value="Genomic_DNA"/>
</dbReference>
<dbReference type="Gene3D" id="1.10.530.10">
    <property type="match status" value="1"/>
</dbReference>
<feature type="compositionally biased region" description="Basic and acidic residues" evidence="1">
    <location>
        <begin position="139"/>
        <end position="193"/>
    </location>
</feature>
<accession>A0A7Z0B9E2</accession>
<comment type="caution">
    <text evidence="3">The sequence shown here is derived from an EMBL/GenBank/DDBJ whole genome shotgun (WGS) entry which is preliminary data.</text>
</comment>
<proteinExistence type="predicted"/>
<dbReference type="RefSeq" id="WP_179744764.1">
    <property type="nucleotide sequence ID" value="NZ_JACCAS010000001.1"/>
</dbReference>
<gene>
    <name evidence="3" type="ORF">GGD40_004174</name>
</gene>
<dbReference type="AlphaFoldDB" id="A0A7Z0B9E2"/>
<name>A0A7Z0B9E2_9BURK</name>
<feature type="region of interest" description="Disordered" evidence="1">
    <location>
        <begin position="136"/>
        <end position="198"/>
    </location>
</feature>
<feature type="region of interest" description="Disordered" evidence="1">
    <location>
        <begin position="704"/>
        <end position="742"/>
    </location>
</feature>
<dbReference type="Proteomes" id="UP000540929">
    <property type="component" value="Unassembled WGS sequence"/>
</dbReference>
<evidence type="ECO:0000259" key="2">
    <source>
        <dbReference type="Pfam" id="PF18013"/>
    </source>
</evidence>
<protein>
    <recommendedName>
        <fullName evidence="2">Phage tail lysozyme domain-containing protein</fullName>
    </recommendedName>
</protein>
<dbReference type="InterPro" id="IPR041219">
    <property type="entry name" value="Phage_lysozyme2"/>
</dbReference>